<reference evidence="2 3" key="1">
    <citation type="journal article" date="2012" name="Genome Biol.">
        <title>The genome of the polar eukaryotic microalga coccomyxa subellipsoidea reveals traits of cold adaptation.</title>
        <authorList>
            <person name="Blanc G."/>
            <person name="Agarkova I."/>
            <person name="Grimwood J."/>
            <person name="Kuo A."/>
            <person name="Brueggeman A."/>
            <person name="Dunigan D."/>
            <person name="Gurnon J."/>
            <person name="Ladunga I."/>
            <person name="Lindquist E."/>
            <person name="Lucas S."/>
            <person name="Pangilinan J."/>
            <person name="Proschold T."/>
            <person name="Salamov A."/>
            <person name="Schmutz J."/>
            <person name="Weeks D."/>
            <person name="Yamada T."/>
            <person name="Claverie J.M."/>
            <person name="Grigoriev I."/>
            <person name="Van Etten J."/>
            <person name="Lomsadze A."/>
            <person name="Borodovsky M."/>
        </authorList>
    </citation>
    <scope>NUCLEOTIDE SEQUENCE [LARGE SCALE GENOMIC DNA]</scope>
    <source>
        <strain evidence="2 3">C-169</strain>
    </source>
</reference>
<proteinExistence type="predicted"/>
<keyword evidence="2" id="KW-0378">Hydrolase</keyword>
<evidence type="ECO:0000313" key="2">
    <source>
        <dbReference type="EMBL" id="EIE21678.1"/>
    </source>
</evidence>
<dbReference type="GO" id="GO:0016301">
    <property type="term" value="F:kinase activity"/>
    <property type="evidence" value="ECO:0007669"/>
    <property type="project" value="InterPro"/>
</dbReference>
<feature type="non-terminal residue" evidence="2">
    <location>
        <position position="1"/>
    </location>
</feature>
<evidence type="ECO:0000259" key="1">
    <source>
        <dbReference type="Pfam" id="PF00485"/>
    </source>
</evidence>
<dbReference type="PANTHER" id="PTHR10285">
    <property type="entry name" value="URIDINE KINASE"/>
    <property type="match status" value="1"/>
</dbReference>
<dbReference type="InterPro" id="IPR027417">
    <property type="entry name" value="P-loop_NTPase"/>
</dbReference>
<dbReference type="GeneID" id="17039662"/>
<dbReference type="GO" id="GO:0016787">
    <property type="term" value="F:hydrolase activity"/>
    <property type="evidence" value="ECO:0007669"/>
    <property type="project" value="UniProtKB-KW"/>
</dbReference>
<gene>
    <name evidence="2" type="ORF">COCSUDRAFT_17576</name>
</gene>
<dbReference type="InterPro" id="IPR006083">
    <property type="entry name" value="PRK/URK"/>
</dbReference>
<evidence type="ECO:0000313" key="3">
    <source>
        <dbReference type="Proteomes" id="UP000007264"/>
    </source>
</evidence>
<dbReference type="AlphaFoldDB" id="I0YTF9"/>
<keyword evidence="3" id="KW-1185">Reference proteome</keyword>
<dbReference type="eggNOG" id="KOG2702">
    <property type="taxonomic scope" value="Eukaryota"/>
</dbReference>
<dbReference type="GO" id="GO:0005524">
    <property type="term" value="F:ATP binding"/>
    <property type="evidence" value="ECO:0007669"/>
    <property type="project" value="InterPro"/>
</dbReference>
<dbReference type="RefSeq" id="XP_005646222.1">
    <property type="nucleotide sequence ID" value="XM_005646165.1"/>
</dbReference>
<dbReference type="SUPFAM" id="SSF52540">
    <property type="entry name" value="P-loop containing nucleoside triphosphate hydrolases"/>
    <property type="match status" value="1"/>
</dbReference>
<feature type="domain" description="Phosphoribulokinase/uridine kinase" evidence="1">
    <location>
        <begin position="3"/>
        <end position="195"/>
    </location>
</feature>
<dbReference type="OrthoDB" id="6362633at2759"/>
<protein>
    <submittedName>
        <fullName evidence="2">P-loop containing nucleoside triphosphate hydrolase protein</fullName>
    </submittedName>
</protein>
<dbReference type="STRING" id="574566.I0YTF9"/>
<dbReference type="EMBL" id="AGSI01000012">
    <property type="protein sequence ID" value="EIE21678.1"/>
    <property type="molecule type" value="Genomic_DNA"/>
</dbReference>
<dbReference type="Gene3D" id="3.40.50.300">
    <property type="entry name" value="P-loop containing nucleotide triphosphate hydrolases"/>
    <property type="match status" value="2"/>
</dbReference>
<dbReference type="KEGG" id="csl:COCSUDRAFT_17576"/>
<accession>I0YTF9</accession>
<dbReference type="Proteomes" id="UP000007264">
    <property type="component" value="Unassembled WGS sequence"/>
</dbReference>
<dbReference type="Pfam" id="PF00485">
    <property type="entry name" value="PRK"/>
    <property type="match status" value="1"/>
</dbReference>
<sequence length="199" mass="22369">GVPGSGKSTTAKAVSQCINTIRRRQNSSERDWAIHVPMDGFHLTRKQLDDLPNPEEAHMRRGADWTFDAHEFVEAIREIRHAGCGQYPSFDHAVGDPVERDIEVCKEHRIVLIEGNYVLLDTAPWRDIRDLVDETWFVDCAVEVAMQRVLRRQTGNGLALEVARNRVATNDLPNALQIAETKSLADLVVPGLPHRGLHP</sequence>
<organism evidence="2 3">
    <name type="scientific">Coccomyxa subellipsoidea (strain C-169)</name>
    <name type="common">Green microalga</name>
    <dbReference type="NCBI Taxonomy" id="574566"/>
    <lineage>
        <taxon>Eukaryota</taxon>
        <taxon>Viridiplantae</taxon>
        <taxon>Chlorophyta</taxon>
        <taxon>core chlorophytes</taxon>
        <taxon>Trebouxiophyceae</taxon>
        <taxon>Trebouxiophyceae incertae sedis</taxon>
        <taxon>Coccomyxaceae</taxon>
        <taxon>Coccomyxa</taxon>
        <taxon>Coccomyxa subellipsoidea</taxon>
    </lineage>
</organism>
<name>I0YTF9_COCSC</name>
<comment type="caution">
    <text evidence="2">The sequence shown here is derived from an EMBL/GenBank/DDBJ whole genome shotgun (WGS) entry which is preliminary data.</text>
</comment>